<evidence type="ECO:0000256" key="4">
    <source>
        <dbReference type="ARBA" id="ARBA00022771"/>
    </source>
</evidence>
<evidence type="ECO:0000256" key="5">
    <source>
        <dbReference type="ARBA" id="ARBA00022833"/>
    </source>
</evidence>
<dbReference type="GeneID" id="110981281"/>
<feature type="compositionally biased region" description="Polar residues" evidence="8">
    <location>
        <begin position="1208"/>
        <end position="1224"/>
    </location>
</feature>
<feature type="region of interest" description="Disordered" evidence="8">
    <location>
        <begin position="918"/>
        <end position="1046"/>
    </location>
</feature>
<gene>
    <name evidence="11 12 13 14 15 16" type="primary">LOC110981281</name>
</gene>
<accession>A0A8B7YPQ2</accession>
<dbReference type="InterPro" id="IPR036236">
    <property type="entry name" value="Znf_C2H2_sf"/>
</dbReference>
<dbReference type="AlphaFoldDB" id="A0A8B7YPQ2"/>
<sequence length="1268" mass="138556">MSSSTVSCNEETIDRGGDSKSSSCLNLSTSNIVDAEVANLQEKDPVKSVPPVTSQQITKTLDERFLGHLGLRKIDKECQQGGSKTENAASKKDSGKEYIGIGVDQQGGAGGSMSGDGQNSKEDSDLQVKGSSRQASQPKVLPASQPLKAVSDVSKFSTIKVISPVGENSSLAELDISGMNNGISKDGQGASIPSSNSLSNPVKNSPIYIKVKLEEKDVTVICCPVALLLQHKEILDVTLQANDPNSYSITCRKCSHVVSDPYTMLQHLKVQHQIQGCLQKLLNLNSQYLSCMSQPLCVNITGVLTLPDGLSDMEQGIIRFNSMGIPKLSFVCRLCPLSFHTARGLCAHHQYFIRSRSQQTSDNSMWFCRLCPRQFQSFMDYYAHHKWMRVAKELFVSTDQVNKRKRFEVMNESGKVVASMEVPKTHSFAIKPWPVTNPDSCEDIGWGHKPSLNDRAPQGKVEPLIPEADDQAFYIDAGTPGPSTITLVSTPDGISSKQPDEADKGKRMTPPLFQTLDSLCRRLAQRVDTSTGLDKVISVGDKQIDEDHEYLCGICHKTFPRLPQMQGHMGSHVRRRRANKYAPPPPVAVASSPADPPSVERAPTVEPLDVEYKCGVCSETFPKLDQMEIHMECHNRPHQTTQPPVKSPPMKSLDTPFLETVKLMSLTCDICHWSFPTERKLWDHRSTHAQKKTEETGSSMSSRASGGIQRKTLYVCVYCKKSFAREVNLRFHLKKHSTEVADESSQTTGNVLTSPDMQAQHACSVCGRAFRSHRQLRSHMVWHAKFHKGADKPPVSLVEAGGASKKSLVCNTCDKVCCSDWELRLHKKKHASPKRLLVRHTLANEDSDPAKKRTLAQRACNLNNKEGVSDTAAPGSSTLRRSTRPRREGLYKYFCRNCRSYFQSSQQFARHMAVHTNMAGPSHRTSPGSPSNKTRGSDSGQVLMQKQSDGDVSDDSGGGIDMSWSPSPSSADEQPPPIDKLGSDTSEILTDKKVSEENENCVTTEDSGPAVEDTSQILKETAADEQSPHSSAKPTEKQNTDPVMSSAVCKGASAEMKEKILALNQGEAAEEQSVPLCSDSKVCEDVDVLMTAANQVTGSNKSSAGSEGLKILSQSKKLSANSSIWDGIMPNVETQPKAPSIVLLEDCQVKKQDRDLKTQTQTTVYENSSSVMVRVSPEGSRIAPDEQASETNEAHLQTDDQSGKELSTDASCQNTVDDTSNTVTQKKDKGSGLISTEECSASPSFNKGHVEATERPVQKNIGGPPSTS</sequence>
<dbReference type="KEGG" id="aplc:110981281"/>
<dbReference type="SMART" id="SM00355">
    <property type="entry name" value="ZnF_C2H2"/>
    <property type="match status" value="10"/>
</dbReference>
<evidence type="ECO:0000256" key="3">
    <source>
        <dbReference type="ARBA" id="ARBA00022737"/>
    </source>
</evidence>
<dbReference type="RefSeq" id="XP_022094427.1">
    <property type="nucleotide sequence ID" value="XM_022238735.1"/>
</dbReference>
<dbReference type="GO" id="GO:0000977">
    <property type="term" value="F:RNA polymerase II transcription regulatory region sequence-specific DNA binding"/>
    <property type="evidence" value="ECO:0007669"/>
    <property type="project" value="TreeGrafter"/>
</dbReference>
<dbReference type="RefSeq" id="XP_022094430.1">
    <property type="nucleotide sequence ID" value="XM_022238738.1"/>
</dbReference>
<dbReference type="PANTHER" id="PTHR24381:SF393">
    <property type="entry name" value="CHROMATIN-LINKED ADAPTOR FOR MSL PROTEINS, ISOFORM B"/>
    <property type="match status" value="1"/>
</dbReference>
<dbReference type="PROSITE" id="PS00028">
    <property type="entry name" value="ZINC_FINGER_C2H2_1"/>
    <property type="match status" value="8"/>
</dbReference>
<feature type="compositionally biased region" description="Basic and acidic residues" evidence="8">
    <location>
        <begin position="1248"/>
        <end position="1257"/>
    </location>
</feature>
<feature type="compositionally biased region" description="Basic and acidic residues" evidence="8">
    <location>
        <begin position="1192"/>
        <end position="1207"/>
    </location>
</feature>
<evidence type="ECO:0000313" key="13">
    <source>
        <dbReference type="RefSeq" id="XP_022094429.1"/>
    </source>
</evidence>
<evidence type="ECO:0000259" key="9">
    <source>
        <dbReference type="PROSITE" id="PS50157"/>
    </source>
</evidence>
<keyword evidence="5" id="KW-0862">Zinc</keyword>
<feature type="compositionally biased region" description="Polar residues" evidence="8">
    <location>
        <begin position="1233"/>
        <end position="1245"/>
    </location>
</feature>
<dbReference type="InterPro" id="IPR013087">
    <property type="entry name" value="Znf_C2H2_type"/>
</dbReference>
<evidence type="ECO:0000256" key="2">
    <source>
        <dbReference type="ARBA" id="ARBA00022723"/>
    </source>
</evidence>
<protein>
    <submittedName>
        <fullName evidence="11 12">Uncharacterized protein LOC110981281</fullName>
    </submittedName>
</protein>
<feature type="compositionally biased region" description="Polar residues" evidence="8">
    <location>
        <begin position="923"/>
        <end position="947"/>
    </location>
</feature>
<dbReference type="RefSeq" id="XP_022094428.1">
    <property type="nucleotide sequence ID" value="XM_022238736.1"/>
</dbReference>
<dbReference type="Gene3D" id="3.30.160.60">
    <property type="entry name" value="Classic Zinc Finger"/>
    <property type="match status" value="3"/>
</dbReference>
<evidence type="ECO:0000313" key="15">
    <source>
        <dbReference type="RefSeq" id="XP_022094431.1"/>
    </source>
</evidence>
<dbReference type="RefSeq" id="XP_022094431.1">
    <property type="nucleotide sequence ID" value="XM_022238739.1"/>
</dbReference>
<dbReference type="SUPFAM" id="SSF57667">
    <property type="entry name" value="beta-beta-alpha zinc fingers"/>
    <property type="match status" value="2"/>
</dbReference>
<feature type="domain" description="C2H2-type" evidence="9">
    <location>
        <begin position="612"/>
        <end position="643"/>
    </location>
</feature>
<evidence type="ECO:0000313" key="10">
    <source>
        <dbReference type="Proteomes" id="UP000694845"/>
    </source>
</evidence>
<dbReference type="PANTHER" id="PTHR24381">
    <property type="entry name" value="ZINC FINGER PROTEIN"/>
    <property type="match status" value="1"/>
</dbReference>
<keyword evidence="10" id="KW-1185">Reference proteome</keyword>
<dbReference type="GO" id="GO:0005634">
    <property type="term" value="C:nucleus"/>
    <property type="evidence" value="ECO:0007669"/>
    <property type="project" value="UniProtKB-SubCell"/>
</dbReference>
<dbReference type="Pfam" id="PF13912">
    <property type="entry name" value="zf-C2H2_6"/>
    <property type="match status" value="3"/>
</dbReference>
<feature type="region of interest" description="Disordered" evidence="8">
    <location>
        <begin position="1167"/>
        <end position="1268"/>
    </location>
</feature>
<name>A0A8B7YPQ2_ACAPL</name>
<feature type="compositionally biased region" description="Polar residues" evidence="8">
    <location>
        <begin position="1"/>
        <end position="10"/>
    </location>
</feature>
<feature type="region of interest" description="Disordered" evidence="8">
    <location>
        <begin position="486"/>
        <end position="510"/>
    </location>
</feature>
<dbReference type="GO" id="GO:0000981">
    <property type="term" value="F:DNA-binding transcription factor activity, RNA polymerase II-specific"/>
    <property type="evidence" value="ECO:0007669"/>
    <property type="project" value="TreeGrafter"/>
</dbReference>
<organism evidence="10 14">
    <name type="scientific">Acanthaster planci</name>
    <name type="common">Crown-of-thorns starfish</name>
    <dbReference type="NCBI Taxonomy" id="133434"/>
    <lineage>
        <taxon>Eukaryota</taxon>
        <taxon>Metazoa</taxon>
        <taxon>Echinodermata</taxon>
        <taxon>Eleutherozoa</taxon>
        <taxon>Asterozoa</taxon>
        <taxon>Asteroidea</taxon>
        <taxon>Valvatacea</taxon>
        <taxon>Valvatida</taxon>
        <taxon>Acanthasteridae</taxon>
        <taxon>Acanthaster</taxon>
    </lineage>
</organism>
<evidence type="ECO:0000313" key="11">
    <source>
        <dbReference type="RefSeq" id="XP_022094427.1"/>
    </source>
</evidence>
<proteinExistence type="predicted"/>
<keyword evidence="3" id="KW-0677">Repeat</keyword>
<evidence type="ECO:0000256" key="6">
    <source>
        <dbReference type="ARBA" id="ARBA00023242"/>
    </source>
</evidence>
<feature type="compositionally biased region" description="Polar residues" evidence="8">
    <location>
        <begin position="486"/>
        <end position="497"/>
    </location>
</feature>
<feature type="region of interest" description="Disordered" evidence="8">
    <location>
        <begin position="77"/>
        <end position="143"/>
    </location>
</feature>
<feature type="region of interest" description="Disordered" evidence="8">
    <location>
        <begin position="1"/>
        <end position="25"/>
    </location>
</feature>
<comment type="subcellular location">
    <subcellularLocation>
        <location evidence="1">Nucleus</location>
    </subcellularLocation>
</comment>
<dbReference type="GO" id="GO:0008270">
    <property type="term" value="F:zinc ion binding"/>
    <property type="evidence" value="ECO:0007669"/>
    <property type="project" value="UniProtKB-KW"/>
</dbReference>
<dbReference type="Pfam" id="PF00096">
    <property type="entry name" value="zf-C2H2"/>
    <property type="match status" value="2"/>
</dbReference>
<feature type="domain" description="C2H2-type" evidence="9">
    <location>
        <begin position="666"/>
        <end position="693"/>
    </location>
</feature>
<keyword evidence="2" id="KW-0479">Metal-binding</keyword>
<evidence type="ECO:0000256" key="7">
    <source>
        <dbReference type="PROSITE-ProRule" id="PRU00042"/>
    </source>
</evidence>
<keyword evidence="6" id="KW-0539">Nucleus</keyword>
<feature type="region of interest" description="Disordered" evidence="8">
    <location>
        <begin position="863"/>
        <end position="883"/>
    </location>
</feature>
<feature type="domain" description="C2H2-type" evidence="9">
    <location>
        <begin position="761"/>
        <end position="792"/>
    </location>
</feature>
<feature type="compositionally biased region" description="Gly residues" evidence="8">
    <location>
        <begin position="105"/>
        <end position="114"/>
    </location>
</feature>
<feature type="domain" description="C2H2-type" evidence="9">
    <location>
        <begin position="893"/>
        <end position="920"/>
    </location>
</feature>
<evidence type="ECO:0000313" key="14">
    <source>
        <dbReference type="RefSeq" id="XP_022094430.1"/>
    </source>
</evidence>
<keyword evidence="4 7" id="KW-0863">Zinc-finger</keyword>
<dbReference type="RefSeq" id="XP_022094432.1">
    <property type="nucleotide sequence ID" value="XM_022238740.1"/>
</dbReference>
<dbReference type="RefSeq" id="XP_022094429.1">
    <property type="nucleotide sequence ID" value="XM_022238737.1"/>
</dbReference>
<reference evidence="11 12" key="1">
    <citation type="submission" date="2025-04" db="UniProtKB">
        <authorList>
            <consortium name="RefSeq"/>
        </authorList>
    </citation>
    <scope>IDENTIFICATION</scope>
</reference>
<evidence type="ECO:0000313" key="12">
    <source>
        <dbReference type="RefSeq" id="XP_022094428.1"/>
    </source>
</evidence>
<feature type="domain" description="C2H2-type" evidence="9">
    <location>
        <begin position="714"/>
        <end position="741"/>
    </location>
</feature>
<dbReference type="PROSITE" id="PS50157">
    <property type="entry name" value="ZINC_FINGER_C2H2_2"/>
    <property type="match status" value="6"/>
</dbReference>
<evidence type="ECO:0000256" key="1">
    <source>
        <dbReference type="ARBA" id="ARBA00004123"/>
    </source>
</evidence>
<dbReference type="Proteomes" id="UP000694845">
    <property type="component" value="Unplaced"/>
</dbReference>
<evidence type="ECO:0000256" key="8">
    <source>
        <dbReference type="SAM" id="MobiDB-lite"/>
    </source>
</evidence>
<evidence type="ECO:0000313" key="16">
    <source>
        <dbReference type="RefSeq" id="XP_022094432.1"/>
    </source>
</evidence>
<feature type="domain" description="C2H2-type" evidence="9">
    <location>
        <begin position="550"/>
        <end position="577"/>
    </location>
</feature>